<reference evidence="1" key="1">
    <citation type="submission" date="2021-06" db="EMBL/GenBank/DDBJ databases">
        <authorList>
            <person name="Kallberg Y."/>
            <person name="Tangrot J."/>
            <person name="Rosling A."/>
        </authorList>
    </citation>
    <scope>NUCLEOTIDE SEQUENCE</scope>
    <source>
        <strain evidence="1">28 12/20/2015</strain>
    </source>
</reference>
<sequence length="42" mass="4868">MYITGLTILDTDNENKFNTTQEELDAKIRLLKAKLKIMAKIQ</sequence>
<gene>
    <name evidence="1" type="ORF">SPELUC_LOCUS4478</name>
</gene>
<dbReference type="Proteomes" id="UP000789366">
    <property type="component" value="Unassembled WGS sequence"/>
</dbReference>
<evidence type="ECO:0000313" key="2">
    <source>
        <dbReference type="Proteomes" id="UP000789366"/>
    </source>
</evidence>
<accession>A0ACA9LLM9</accession>
<proteinExistence type="predicted"/>
<feature type="non-terminal residue" evidence="1">
    <location>
        <position position="42"/>
    </location>
</feature>
<name>A0ACA9LLM9_9GLOM</name>
<keyword evidence="2" id="KW-1185">Reference proteome</keyword>
<dbReference type="EMBL" id="CAJVPW010004007">
    <property type="protein sequence ID" value="CAG8533534.1"/>
    <property type="molecule type" value="Genomic_DNA"/>
</dbReference>
<organism evidence="1 2">
    <name type="scientific">Cetraspora pellucida</name>
    <dbReference type="NCBI Taxonomy" id="1433469"/>
    <lineage>
        <taxon>Eukaryota</taxon>
        <taxon>Fungi</taxon>
        <taxon>Fungi incertae sedis</taxon>
        <taxon>Mucoromycota</taxon>
        <taxon>Glomeromycotina</taxon>
        <taxon>Glomeromycetes</taxon>
        <taxon>Diversisporales</taxon>
        <taxon>Gigasporaceae</taxon>
        <taxon>Cetraspora</taxon>
    </lineage>
</organism>
<comment type="caution">
    <text evidence="1">The sequence shown here is derived from an EMBL/GenBank/DDBJ whole genome shotgun (WGS) entry which is preliminary data.</text>
</comment>
<protein>
    <submittedName>
        <fullName evidence="1">7336_t:CDS:1</fullName>
    </submittedName>
</protein>
<evidence type="ECO:0000313" key="1">
    <source>
        <dbReference type="EMBL" id="CAG8533534.1"/>
    </source>
</evidence>